<organism evidence="1">
    <name type="scientific">marine sediment metagenome</name>
    <dbReference type="NCBI Taxonomy" id="412755"/>
    <lineage>
        <taxon>unclassified sequences</taxon>
        <taxon>metagenomes</taxon>
        <taxon>ecological metagenomes</taxon>
    </lineage>
</organism>
<reference evidence="1" key="1">
    <citation type="journal article" date="2014" name="Front. Microbiol.">
        <title>High frequency of phylogenetically diverse reductive dehalogenase-homologous genes in deep subseafloor sedimentary metagenomes.</title>
        <authorList>
            <person name="Kawai M."/>
            <person name="Futagami T."/>
            <person name="Toyoda A."/>
            <person name="Takaki Y."/>
            <person name="Nishi S."/>
            <person name="Hori S."/>
            <person name="Arai W."/>
            <person name="Tsubouchi T."/>
            <person name="Morono Y."/>
            <person name="Uchiyama I."/>
            <person name="Ito T."/>
            <person name="Fujiyama A."/>
            <person name="Inagaki F."/>
            <person name="Takami H."/>
        </authorList>
    </citation>
    <scope>NUCLEOTIDE SEQUENCE</scope>
    <source>
        <strain evidence="1">Expedition CK06-06</strain>
    </source>
</reference>
<feature type="non-terminal residue" evidence="1">
    <location>
        <position position="1"/>
    </location>
</feature>
<protein>
    <recommendedName>
        <fullName evidence="2">Bacterial repeat domain-containing protein</fullName>
    </recommendedName>
</protein>
<dbReference type="AlphaFoldDB" id="X1LZ85"/>
<accession>X1LZ85</accession>
<name>X1LZ85_9ZZZZ</name>
<evidence type="ECO:0008006" key="2">
    <source>
        <dbReference type="Google" id="ProtNLM"/>
    </source>
</evidence>
<gene>
    <name evidence="1" type="ORF">S06H3_37549</name>
</gene>
<proteinExistence type="predicted"/>
<dbReference type="EMBL" id="BARV01022820">
    <property type="protein sequence ID" value="GAI24403.1"/>
    <property type="molecule type" value="Genomic_DNA"/>
</dbReference>
<evidence type="ECO:0000313" key="1">
    <source>
        <dbReference type="EMBL" id="GAI24403.1"/>
    </source>
</evidence>
<sequence length="248" mass="27041">LTPETKNIAEGSHIVSIPEQVWINGVPYGLDQWENGSVDRVREINLATDMTITAHLRELSNHILSVSSSPVSGIPFTINGAPYNTPFSQSLLDGSYTVSMPAETIINGAKYRFLQWEDGNTNPTKTITLAADTSLTAYYVALRLIGLNAEPTRQVSILLDETEYITPMEVVVDEGIHTLTAPSSFVIDGATYTFQRWEDGTTTPTRIVSVTSDMTIIAYFTGAGATPVSFKLKPGIHKISVPEYVEVG</sequence>
<comment type="caution">
    <text evidence="1">The sequence shown here is derived from an EMBL/GenBank/DDBJ whole genome shotgun (WGS) entry which is preliminary data.</text>
</comment>